<dbReference type="PANTHER" id="PTHR24027">
    <property type="entry name" value="CADHERIN-23"/>
    <property type="match status" value="1"/>
</dbReference>
<dbReference type="FunFam" id="2.60.40.60:FF:000095">
    <property type="entry name" value="Cadherin 13"/>
    <property type="match status" value="1"/>
</dbReference>
<evidence type="ECO:0000256" key="2">
    <source>
        <dbReference type="ARBA" id="ARBA00004496"/>
    </source>
</evidence>
<dbReference type="FunFam" id="2.60.40.60:FF:000011">
    <property type="entry name" value="Cadherin 1"/>
    <property type="match status" value="1"/>
</dbReference>
<dbReference type="GO" id="GO:0016339">
    <property type="term" value="P:calcium-dependent cell-cell adhesion via plasma membrane cell adhesion molecules"/>
    <property type="evidence" value="ECO:0007669"/>
    <property type="project" value="TreeGrafter"/>
</dbReference>
<feature type="domain" description="Cadherin" evidence="19">
    <location>
        <begin position="202"/>
        <end position="309"/>
    </location>
</feature>
<dbReference type="FunFam" id="2.60.40.60:FF:000019">
    <property type="entry name" value="Cadherin 2"/>
    <property type="match status" value="1"/>
</dbReference>
<evidence type="ECO:0000256" key="18">
    <source>
        <dbReference type="SAM" id="Phobius"/>
    </source>
</evidence>
<dbReference type="EMBL" id="JAOTOJ010000015">
    <property type="protein sequence ID" value="KAK9392626.1"/>
    <property type="molecule type" value="Genomic_DNA"/>
</dbReference>
<dbReference type="InterPro" id="IPR000233">
    <property type="entry name" value="Cadherin_Y-type_LIR"/>
</dbReference>
<gene>
    <name evidence="20" type="ORF">NXF25_016715</name>
</gene>
<feature type="region of interest" description="Disordered" evidence="17">
    <location>
        <begin position="713"/>
        <end position="732"/>
    </location>
</feature>
<dbReference type="GO" id="GO:0005912">
    <property type="term" value="C:adherens junction"/>
    <property type="evidence" value="ECO:0007669"/>
    <property type="project" value="TreeGrafter"/>
</dbReference>
<reference evidence="20 21" key="1">
    <citation type="journal article" date="2024" name="Proc. Natl. Acad. Sci. U.S.A.">
        <title>The genetic regulatory architecture and epigenomic basis for age-related changes in rattlesnake venom.</title>
        <authorList>
            <person name="Hogan M.P."/>
            <person name="Holding M.L."/>
            <person name="Nystrom G.S."/>
            <person name="Colston T.J."/>
            <person name="Bartlett D.A."/>
            <person name="Mason A.J."/>
            <person name="Ellsworth S.A."/>
            <person name="Rautsaw R.M."/>
            <person name="Lawrence K.C."/>
            <person name="Strickland J.L."/>
            <person name="He B."/>
            <person name="Fraser P."/>
            <person name="Margres M.J."/>
            <person name="Gilbert D.M."/>
            <person name="Gibbs H.L."/>
            <person name="Parkinson C.L."/>
            <person name="Rokyta D.R."/>
        </authorList>
    </citation>
    <scope>NUCLEOTIDE SEQUENCE [LARGE SCALE GENOMIC DNA]</scope>
    <source>
        <strain evidence="20">DRR0105</strain>
    </source>
</reference>
<dbReference type="Pfam" id="PF01049">
    <property type="entry name" value="CADH_Y-type_LIR"/>
    <property type="match status" value="1"/>
</dbReference>
<evidence type="ECO:0000256" key="16">
    <source>
        <dbReference type="RuleBase" id="RU004357"/>
    </source>
</evidence>
<dbReference type="GO" id="GO:0044331">
    <property type="term" value="P:cell-cell adhesion mediated by cadherin"/>
    <property type="evidence" value="ECO:0007669"/>
    <property type="project" value="TreeGrafter"/>
</dbReference>
<dbReference type="GO" id="GO:0007043">
    <property type="term" value="P:cell-cell junction assembly"/>
    <property type="evidence" value="ECO:0007669"/>
    <property type="project" value="TreeGrafter"/>
</dbReference>
<dbReference type="PANTHER" id="PTHR24027:SF300">
    <property type="entry name" value="CADHERIN-15"/>
    <property type="match status" value="1"/>
</dbReference>
<keyword evidence="9 14" id="KW-0106">Calcium</keyword>
<keyword evidence="12 18" id="KW-0472">Membrane</keyword>
<name>A0AAW1AS83_CROAD</name>
<dbReference type="SMART" id="SM00112">
    <property type="entry name" value="CA"/>
    <property type="match status" value="4"/>
</dbReference>
<dbReference type="Proteomes" id="UP001474421">
    <property type="component" value="Unassembled WGS sequence"/>
</dbReference>
<evidence type="ECO:0000256" key="13">
    <source>
        <dbReference type="ARBA" id="ARBA00023180"/>
    </source>
</evidence>
<dbReference type="GO" id="GO:0008013">
    <property type="term" value="F:beta-catenin binding"/>
    <property type="evidence" value="ECO:0007669"/>
    <property type="project" value="TreeGrafter"/>
</dbReference>
<protein>
    <submittedName>
        <fullName evidence="20">Cadherin-15</fullName>
    </submittedName>
</protein>
<dbReference type="FunFam" id="4.10.900.10:FF:000001">
    <property type="entry name" value="Cadherin 2"/>
    <property type="match status" value="1"/>
</dbReference>
<keyword evidence="8" id="KW-0677">Repeat</keyword>
<keyword evidence="3" id="KW-1003">Cell membrane</keyword>
<evidence type="ECO:0000256" key="10">
    <source>
        <dbReference type="ARBA" id="ARBA00022889"/>
    </source>
</evidence>
<evidence type="ECO:0000256" key="17">
    <source>
        <dbReference type="SAM" id="MobiDB-lite"/>
    </source>
</evidence>
<dbReference type="PROSITE" id="PS00232">
    <property type="entry name" value="CADHERIN_1"/>
    <property type="match status" value="1"/>
</dbReference>
<evidence type="ECO:0000256" key="9">
    <source>
        <dbReference type="ARBA" id="ARBA00022837"/>
    </source>
</evidence>
<dbReference type="Gene3D" id="2.60.40.60">
    <property type="entry name" value="Cadherins"/>
    <property type="match status" value="5"/>
</dbReference>
<evidence type="ECO:0000256" key="3">
    <source>
        <dbReference type="ARBA" id="ARBA00022475"/>
    </source>
</evidence>
<feature type="domain" description="Cadherin" evidence="19">
    <location>
        <begin position="425"/>
        <end position="531"/>
    </location>
</feature>
<keyword evidence="10 15" id="KW-0130">Cell adhesion</keyword>
<evidence type="ECO:0000313" key="20">
    <source>
        <dbReference type="EMBL" id="KAK9392626.1"/>
    </source>
</evidence>
<evidence type="ECO:0000256" key="11">
    <source>
        <dbReference type="ARBA" id="ARBA00022989"/>
    </source>
</evidence>
<dbReference type="InterPro" id="IPR015919">
    <property type="entry name" value="Cadherin-like_sf"/>
</dbReference>
<evidence type="ECO:0000256" key="8">
    <source>
        <dbReference type="ARBA" id="ARBA00022737"/>
    </source>
</evidence>
<dbReference type="InterPro" id="IPR020894">
    <property type="entry name" value="Cadherin_CS"/>
</dbReference>
<evidence type="ECO:0000256" key="14">
    <source>
        <dbReference type="PROSITE-ProRule" id="PRU00043"/>
    </source>
</evidence>
<feature type="domain" description="Cadherin" evidence="19">
    <location>
        <begin position="310"/>
        <end position="424"/>
    </location>
</feature>
<dbReference type="GO" id="GO:0007156">
    <property type="term" value="P:homophilic cell adhesion via plasma membrane adhesion molecules"/>
    <property type="evidence" value="ECO:0007669"/>
    <property type="project" value="InterPro"/>
</dbReference>
<keyword evidence="7" id="KW-0732">Signal</keyword>
<evidence type="ECO:0000256" key="12">
    <source>
        <dbReference type="ARBA" id="ARBA00023136"/>
    </source>
</evidence>
<keyword evidence="6" id="KW-0479">Metal-binding</keyword>
<keyword evidence="4" id="KW-0963">Cytoplasm</keyword>
<dbReference type="GO" id="GO:0000902">
    <property type="term" value="P:cell morphogenesis"/>
    <property type="evidence" value="ECO:0007669"/>
    <property type="project" value="TreeGrafter"/>
</dbReference>
<dbReference type="PRINTS" id="PR00205">
    <property type="entry name" value="CADHERIN"/>
</dbReference>
<dbReference type="Pfam" id="PF00028">
    <property type="entry name" value="Cadherin"/>
    <property type="match status" value="4"/>
</dbReference>
<dbReference type="GO" id="GO:0016342">
    <property type="term" value="C:catenin complex"/>
    <property type="evidence" value="ECO:0007669"/>
    <property type="project" value="TreeGrafter"/>
</dbReference>
<dbReference type="GO" id="GO:0045296">
    <property type="term" value="F:cadherin binding"/>
    <property type="evidence" value="ECO:0007669"/>
    <property type="project" value="TreeGrafter"/>
</dbReference>
<evidence type="ECO:0000256" key="4">
    <source>
        <dbReference type="ARBA" id="ARBA00022490"/>
    </source>
</evidence>
<dbReference type="CDD" id="cd11304">
    <property type="entry name" value="Cadherin_repeat"/>
    <property type="match status" value="4"/>
</dbReference>
<feature type="domain" description="Cadherin" evidence="19">
    <location>
        <begin position="120"/>
        <end position="201"/>
    </location>
</feature>
<keyword evidence="5 15" id="KW-0812">Transmembrane</keyword>
<accession>A0AAW1AS83</accession>
<evidence type="ECO:0000313" key="21">
    <source>
        <dbReference type="Proteomes" id="UP001474421"/>
    </source>
</evidence>
<feature type="transmembrane region" description="Helical" evidence="18">
    <location>
        <begin position="643"/>
        <end position="668"/>
    </location>
</feature>
<dbReference type="SUPFAM" id="SSF49313">
    <property type="entry name" value="Cadherin-like"/>
    <property type="match status" value="5"/>
</dbReference>
<dbReference type="AlphaFoldDB" id="A0AAW1AS83"/>
<keyword evidence="21" id="KW-1185">Reference proteome</keyword>
<sequence>MCCLSQPAGRGYFSSCPRLSRLSPLGGRKAGRGTPATAGQVPPKMVPLFWFSSCLLATFAAQQDACCATGLASRRHPVPQLQPREKAALRRVKRAWVIPPISLPENYRRLPHLLVQIKSDKQQPGVVVYSIKGPGVDEDPKDIFSIDNRSGKVYLNTVLDREKHDRFRLKAFALDLGGVPLEEPTDLEIVVLDQNDNRPLFQQDIFTGHVVEGAEPGTFVLKAEATDADDPETDNAALQFSILGPEGAELFTINELSGEIEIAGEGLDREGTGSYNLTLQVADMAGEGLTTTATAVIYVEDINDNPPEFTLDEFHMEAPENQPGVEVGRVTVQDKDQPGSPNWLAKFTILEGDPRGAFSIHPDPLTNEGVISLAKALDYEEQNRYELLVSVQNQSPLHPSAPKATHALATVQLQVMDANEPPFFLDNPCRGRVNEGAAPGTPIALFRARDPDTQQAQQLRYLQASELASWLQVDPESGRMEALQKVPPRSTFLDGWYITQILAVDNGIPPLTATGTLSIEVLEVNDHAPSLFPTTGSLCRGEAGLVLSATDEDLAPQAGPFRFYLGPSSAHNWTLSYPNDTHVLLQPPVDVSEGLHILPLLVSDSGIPPRVREQLLNISVCACSRWGTCGAPKAATVGATAGLSLGALMTILCSAVLLMLLVLLVAGLEHSRRQVLRKGLLGAWQDDLRDNILNYDEQGGGEEDQDAYDLSQLRDPDLFGPSTPRGKPLRRRDAPHSCALYQHPQRCPSDIEDFINEGLEAADSDPSVPPYDTALIYDYEGECSAGGSLSSILSSLEDEDQDYCYLHEWGPRFQRLAELYGQ</sequence>
<dbReference type="GO" id="GO:0005737">
    <property type="term" value="C:cytoplasm"/>
    <property type="evidence" value="ECO:0007669"/>
    <property type="project" value="UniProtKB-SubCell"/>
</dbReference>
<dbReference type="InterPro" id="IPR002126">
    <property type="entry name" value="Cadherin-like_dom"/>
</dbReference>
<comment type="caution">
    <text evidence="20">The sequence shown here is derived from an EMBL/GenBank/DDBJ whole genome shotgun (WGS) entry which is preliminary data.</text>
</comment>
<dbReference type="GO" id="GO:0034332">
    <property type="term" value="P:adherens junction organization"/>
    <property type="evidence" value="ECO:0007669"/>
    <property type="project" value="TreeGrafter"/>
</dbReference>
<keyword evidence="11 18" id="KW-1133">Transmembrane helix</keyword>
<dbReference type="Gene3D" id="4.10.900.10">
    <property type="entry name" value="TCF3-CBD (Catenin binding domain)"/>
    <property type="match status" value="1"/>
</dbReference>
<evidence type="ECO:0000256" key="6">
    <source>
        <dbReference type="ARBA" id="ARBA00022723"/>
    </source>
</evidence>
<dbReference type="InterPro" id="IPR027397">
    <property type="entry name" value="Catenin-bd_sf"/>
</dbReference>
<proteinExistence type="predicted"/>
<dbReference type="PROSITE" id="PS50268">
    <property type="entry name" value="CADHERIN_2"/>
    <property type="match status" value="4"/>
</dbReference>
<comment type="subcellular location">
    <subcellularLocation>
        <location evidence="1 15">Cell membrane</location>
        <topology evidence="1 15">Single-pass type I membrane protein</topology>
    </subcellularLocation>
    <subcellularLocation>
        <location evidence="2">Cytoplasm</location>
    </subcellularLocation>
</comment>
<organism evidence="20 21">
    <name type="scientific">Crotalus adamanteus</name>
    <name type="common">Eastern diamondback rattlesnake</name>
    <dbReference type="NCBI Taxonomy" id="8729"/>
    <lineage>
        <taxon>Eukaryota</taxon>
        <taxon>Metazoa</taxon>
        <taxon>Chordata</taxon>
        <taxon>Craniata</taxon>
        <taxon>Vertebrata</taxon>
        <taxon>Euteleostomi</taxon>
        <taxon>Lepidosauria</taxon>
        <taxon>Squamata</taxon>
        <taxon>Bifurcata</taxon>
        <taxon>Unidentata</taxon>
        <taxon>Episquamata</taxon>
        <taxon>Toxicofera</taxon>
        <taxon>Serpentes</taxon>
        <taxon>Colubroidea</taxon>
        <taxon>Viperidae</taxon>
        <taxon>Crotalinae</taxon>
        <taxon>Crotalus</taxon>
    </lineage>
</organism>
<dbReference type="GO" id="GO:0016477">
    <property type="term" value="P:cell migration"/>
    <property type="evidence" value="ECO:0007669"/>
    <property type="project" value="TreeGrafter"/>
</dbReference>
<evidence type="ECO:0000256" key="7">
    <source>
        <dbReference type="ARBA" id="ARBA00022729"/>
    </source>
</evidence>
<evidence type="ECO:0000256" key="1">
    <source>
        <dbReference type="ARBA" id="ARBA00004251"/>
    </source>
</evidence>
<comment type="function">
    <text evidence="16">Cadherins are calcium-dependent cell adhesion proteins.</text>
</comment>
<dbReference type="GO" id="GO:0005509">
    <property type="term" value="F:calcium ion binding"/>
    <property type="evidence" value="ECO:0007669"/>
    <property type="project" value="UniProtKB-UniRule"/>
</dbReference>
<dbReference type="FunFam" id="2.60.40.60:FF:000022">
    <property type="entry name" value="Cadherin 2"/>
    <property type="match status" value="1"/>
</dbReference>
<evidence type="ECO:0000256" key="15">
    <source>
        <dbReference type="RuleBase" id="RU003318"/>
    </source>
</evidence>
<dbReference type="InterPro" id="IPR039808">
    <property type="entry name" value="Cadherin"/>
</dbReference>
<evidence type="ECO:0000256" key="5">
    <source>
        <dbReference type="ARBA" id="ARBA00022692"/>
    </source>
</evidence>
<evidence type="ECO:0000259" key="19">
    <source>
        <dbReference type="PROSITE" id="PS50268"/>
    </source>
</evidence>
<keyword evidence="13" id="KW-0325">Glycoprotein</keyword>